<keyword evidence="2" id="KW-0472">Membrane</keyword>
<proteinExistence type="predicted"/>
<feature type="transmembrane region" description="Helical" evidence="2">
    <location>
        <begin position="40"/>
        <end position="60"/>
    </location>
</feature>
<comment type="caution">
    <text evidence="3">The sequence shown here is derived from an EMBL/GenBank/DDBJ whole genome shotgun (WGS) entry which is preliminary data.</text>
</comment>
<evidence type="ECO:0000256" key="2">
    <source>
        <dbReference type="SAM" id="Phobius"/>
    </source>
</evidence>
<keyword evidence="2" id="KW-0812">Transmembrane</keyword>
<name>A0AAE0FQ71_9CHLO</name>
<feature type="region of interest" description="Disordered" evidence="1">
    <location>
        <begin position="908"/>
        <end position="936"/>
    </location>
</feature>
<feature type="compositionally biased region" description="Low complexity" evidence="1">
    <location>
        <begin position="5484"/>
        <end position="5493"/>
    </location>
</feature>
<evidence type="ECO:0000256" key="1">
    <source>
        <dbReference type="SAM" id="MobiDB-lite"/>
    </source>
</evidence>
<accession>A0AAE0FQ71</accession>
<dbReference type="EMBL" id="LGRX02015171">
    <property type="protein sequence ID" value="KAK3263670.1"/>
    <property type="molecule type" value="Genomic_DNA"/>
</dbReference>
<feature type="region of interest" description="Disordered" evidence="1">
    <location>
        <begin position="3560"/>
        <end position="3579"/>
    </location>
</feature>
<keyword evidence="2" id="KW-1133">Transmembrane helix</keyword>
<reference evidence="3 4" key="1">
    <citation type="journal article" date="2015" name="Genome Biol. Evol.">
        <title>Comparative Genomics of a Bacterivorous Green Alga Reveals Evolutionary Causalities and Consequences of Phago-Mixotrophic Mode of Nutrition.</title>
        <authorList>
            <person name="Burns J.A."/>
            <person name="Paasch A."/>
            <person name="Narechania A."/>
            <person name="Kim E."/>
        </authorList>
    </citation>
    <scope>NUCLEOTIDE SEQUENCE [LARGE SCALE GENOMIC DNA]</scope>
    <source>
        <strain evidence="3 4">PLY_AMNH</strain>
    </source>
</reference>
<dbReference type="Proteomes" id="UP001190700">
    <property type="component" value="Unassembled WGS sequence"/>
</dbReference>
<feature type="region of interest" description="Disordered" evidence="1">
    <location>
        <begin position="5465"/>
        <end position="5508"/>
    </location>
</feature>
<sequence length="5508" mass="602735">MLVTVAAFGLAFEGHTLVSKTNVAYDELHRPIFYPLKMYLRFLATLYSAFAGAFNVVVLAGKRAFSILRDTVLRLTADVLLELVFAWSAFLSHLGQEIYDWVVKQHFVDASPDFLHSCFALQRGMWAVRESVIVPCGFARLFWETLGSPLDYYPPAAHSPVQLADYYAPSAHAAAEKPTFNKFCYRQKLYDPTLVVDAYDAKVQYCRVCDFDSDVRSDCLPYNYHAPLALNAIVASVCMMIKVPAQYILRTGGVRVDANDDASAGGDDGDALMAGELTSDARDSDGGYGAFGTFDGSERKYSVCWNGYTGSGGEYPYGVPAEPYLHHPPWLLCMDYAEYYRTFDFDGVITLMADAVGFTADSLDRWYMGCFNYMQYAMAHAVDLDDAGVCENLFSVHPPTWDKKRKRCVATPPSVALAVRASAQAVIGGVRIGARLLAYLPVIVYELRDRWEQFFVDASEDATQIRRARDREGLVHQLLETPNTQGCRRSDSVYPETSTGGTENVDVTVLNYCARNYVIDQMSLPALVVTDHAKAFNITKTMNLYLAGHHAAFAAMRFTYRYAATLIFGAYQASRGPREFIKSHAADGYAVHTIVAHRSAYGTDPQDLTVNCSFLDAYGNYSALLPPDECANRYEDGECVISGHPAYGDMSNVDTTDLRTSPNVYLFDDTEQEQCTCDSDGAFSDATPTYYYCPTAAQYDPRTITLGTGRSGVRSYLADVDGATLEGAGDVRYPVCRVLQVAILDGDATTDTELTYAYGMPHRERCRMTEAQYSDGLVSSGYGVQAECALVAVTDIAKDEDRQAATFVLEDPARVMRFPVRIVEREVVEGQARPKDLIGASPEWTARYTEQVFAGYNVTEKPQPDWRAYETIGGTYGAMHQPLCSCDPHEFVSPTPLHKVRRCMPRTLVGAPASPPPLSEPPGPPPDAPSNPPMTSATVCRDAYGSVLRGYRMQHNPQNIYPSECVCADTDRKPISTISGQKDAEVMYCPTTCVGDAIVDGPSCVCRARDADDLRATANGGPSINNTANASQVQTAVDDAADALSVDVASTDVTSSEYEYEYAYSFNFDDADARFPTRTRAQTVCKSTLGSGWSLHAPVAGETEMYRSMLQTALNVHINNRTSSGVGSPIMDTHPLCARVYRVQLPPRMRARHGADPSTKEKRAALNPARTLQRIAAPLGTEPYSVSDRTYIREALLAELQALLPNTVTYKGLTDTACISSDSLNGLGDQTTRLSALFDGAVFKDYDPKQHCVDTQYYQITGGGTAVACADPLSSDADGLPFSAGDGMHLRAKANSKTTVLNATGPDDNAKVGMFINVSMSGRSLLLDHRYGAVTVNSATPRQCALPVVNEREAETDYCGMYVDLTHRSARVADTNVPKSRYTYGKPLLPRRTIKPGITDCAPTDNASDLVELCIDANLLSPEEMGQAATFCGVSVVEAALRASRARSGCAAVPHGFLFDSGVVPIVYRTEPRHNRSYLSYNSVLDGLDAAVPKSSLFQSHYGLADQTDTTQYVAVCSRQVPTAINRKSVKSDGDLADGTRDLAGTHLNAAREALQELQKFGTKCALNLEGVTFPMGVAPPEAARPNAAERLAASRKRWFPYPWTRRGGAAASGPVRFTLGTVLEMPTASSTDQFTPYAQLNTFGRTRAAVNISGRGHNAVLRITARVTAGLRGNALGGRRTDPVTYGGTHPEFDLPTNDAFAAAGGGALSAGQVLVADFCNASLLGAARRKLRIRSAFDNRFLQAKGVGPHPAMPSWELRSVGAQYPSMSRTSSRAANPSHDAERYLQGQFTNNSGDETISSHVYMLYGGDPERETLRAGAYDTHDATGYLFEGDFRLTTGARADVGVTGDVDPDGGVGLHGRFQGHGDDAQAPLRDRDSPNVRDSFERGTQRMAFVAVEDANDVRLACTRVHDASARARATVGAPTTTQDGRVDDGDCDESKRAVYSNWGEGQQIASSQDDTTDLASALFEASVHDCVALNVLAGSRCALLEGDDGDDARSATCAIGMRVVFGEWSALPCDHVKPYACADAEGNNLQIEAEPVTFDEARTRCAAMGMILAPPPGDAIANRNLAVQAHAQLCDAHVLQPYSSSACDSTTSPEIRRAVPSWSNSLPGGVQVGESGYANCTEPGAFVRVKLELHHNLAAPTYVLDLSPDACDADSHPHAGVYRREANPYRSYGESSELAASILMQKGQNDYNLVYGDVWIGLRRPRGFAGFKDQRYGACDNTDDGMANTSAFEVVPCKTDSDARIGNEYAIVGADETGRAMVVVTQQVKHPFDSGDDAKSNANAFLTVMKDLGIWTSTEPTQADMLDAEQRDGYLDEEHVLNTRNWLAHATTLKLAEDREAVHLSDARAGRCVRGAGSKATHALQVVVCTNAVERCESVVMHTSMLTSTAHVLLPVDGETESEFAERMQPDLVYDRPKMTMHRASDPAYSKPLWQRADAVAMTNVNGNISSETVFTRDADGVLSGETSAFNSTSGYHTRDALQSANPPGVSLSHLGATHAGFDATTVLAGGHGGLHYGTYLRALNESTYPCQNLNAGTEVFPYSDKLCDTKGRPSAPNIGRVIAPSSCGVQSDDENDDACMLPAMLTGRRLGMVAGVHATPKDAARRVRLRRLDAAWPHDEVDSDGDTITYPAPDMMRESYDDYVAEELARTSNRTALWYPIDEHVRDDMVAQRQESKVDQKSHTNGWLYTCAGETLAFEPSIELDNPPTPPAPEAPPANHKISTNVARFQVTAGGELLTVNDLHESVSIREDANAYVASQTNGDIEMREQAHDFQNAIPLSAYNTYGFTGPNALAATVAYGNTALRNRTAWLCDHVYSDMCKNMKSAMEDVRNVEDVQKAYNIQHGGNAQKNFIEDFDLHYVSGPQIQLPDAYTGAFGTVPSDRQSIHTKWSYGYSGATTGVCNRAVGDDWKNTKCNTEFQGSPENNADIACHLPEQASSKFPPTGDGCVDKELTCLEDLLAVNSVRSKICGDRNCDRTCGLCDEQTPYDGSSRWRSQFASRTYTSDEERGRSICTCEGTFPDGECISVDTTRLESTTTANVEVVESPEMRFMTAFYDMWDETVPVRQGERKVVPIVDMWNDDGAHGGFRYDTAFAWRQSNHDDAESSGWRQDPGNRGPARVLVLLPTNNEDGDLVDVTTPGLTERERKTTTGTTMPEQYTKSAKRAYGVDMEELDDFNNKETFKRVSDLVAGLCDDFTRQHQQREVDATYAQPCLGFASQDMYVYDGHPYDKTTLDACIDSKTDCGSQELYEMQTNRFYPSYASWSYYQAKGDSDSDAHRGYSAARDGLGYVLNRTAVGSPHGTYSPYRFDTAKQHKSSSDELYVQPTDNSFVNDAVVQDEADLRGKKAIRAFIFTLYGAQRYAAKNTGVDRRRVYGALHTTKAPPFAWKYDNDIKARSARSGAPRRDDRFDLKEVPYAGFTPAGRTGGAKANASSADHVHTRHSGHLYATHTAMDLRRRHYYPAFYYRTINSNDLTQLGMSNARTTAYGVSNAAPIEILWPPPEVTLWSRVAETPRMRASGDEVFGSGFTPTDTFYERNGVNRVLQGAPTDHKRAGMGSADSADGVRDGGLGMGSAVTAKDTTDVYLDVPPDFGFLWNRYLRNRIPTCYRVHDGPHQNYYSRKTPDDDSPCDQLKPVFGDTTVGPDRPNDLASLAPPPMPPFPNGPPTSSYAHVTHEHATASSTYRNSTYATESHKVLRAFIQSNDVQYEYHLNQAACNDVTRNTTCDHAGYGCRVGADWRDVLDDPDNACYRDDLAVLCRTRCDDTEWCRTFQMALYVGQDTQGGSHYVRDACVLYSCGAGDHGTNAPCEFTTDADELIESDTAHRSGNLWTNFTTDDAPNITGGYHAVYALAEQTRTYPAPSPPPVPPASASGLPEWSTLHQNYHVYNLSALVASVDPPATGTVPEAMLTYEQAERVMCVNGTYGCDKPYILLERIIMADVNDAEQNSLGQYKPAASLRATQNLSCAELQSVNYNDSLSDASNTTCLGRCRDDASCDLYVTYFFRAFSGTAGAYELACLLLAVRNSSEPVRITEVDVEPQLENHCPQVGIYSHVSPVVYLVRQDGASKYGETINTYGSKAAPKNFAYDVRNYFDPSTANIPHDYNSQDLIQQDKTGTVFHRDATVYFYSIDRLSSPTSGTQTNSNNYVGRWVRQPFRPLAFADYQERHERMRRQDWGYALATDGLVDDYAYRVAGNQDSTDEVLFPEHRGGYIDGAAFWQIASFSWVQNAKHEHWPESAPSNIALQEYRVSMAGYYADIMRRPDYLPNTDTTTNDTYSALWNAKGLSLALGQVQNACPICGYALLADMEAFGRWAPDSDTAAAYEVVGPRVVFTLPHNVEDGESLWAELSQVGRSTCRAINNNTVTQVAAGDGLNANMPESYVDVDPDNSEDVKLIPPAWVVCKGFTVSVLTDPSSDATPSSTEVSVGFALDALRAKHADETDPQNIYAPDASDQDAERRKLVYTKCPTERWAGVVDASWVHGYDVASPLGTCDSVLILADTPVPTTKSTTKDSYTVSDGMDNKLGATHTKHNLCQTVRASVEKAYHAARGQSLTMTVNDEFDRTHEISNRLCADGACPASAFTAKANDVPTIGSCATHMAPPHPRLFVSDHGFLWGPTVSSADNLTRMSSHGPEQDSVDVDDPYYVEYVDTAYSATLPKDATYGTTDAAPRLNTTVTRSIPNAFFPGTYKFSTVGRALNVSATSNGARGRGVLYASPDSATSTSYEKRHARLQRAVLPVFMYDMYDVHVAEGNARRPYKGDGGYNTYQYSYATARSWRGFSRSALSSAYVAVDGWADSLYVSFDFDDDPQYVGPFKNIHPVYECESTCQTVWNATAQRYDDLKTVAYDRVTGLDAGYRGMYDHEIYAPPPPPPSDLYTASSEYEALKGATRRARLFVGNGGSMAEMLDREEGDVLQDLCETFGARADDISDRSEGYDTFNWEVRYKFTCRDVATQCETPSDLVDAPVHGPYRNAYLEVQRSREGNARVNAYRVSGDHAHAVIVTPPTPNEHVCAEGSELRVYRSVDAADHYVGIEPASLAGDSQERRRSFYDRPEAFPTELHDQKSTTLKQLLTECYNTNEQMAFTWSGQEIASGGNNKAVNRRYADLNKRPHGPCTALSRAKAETASHADDALKRLLPGMTAASIGTKMRGTLFSRSELNYLDSSKNYSVDEIDSALGVRPFLAMYNYWALQHAYNLWHAAADHPQALGFLDDVPLDAGDTLRSCAFRGDNLTYAARRLRRELMTYGDARLDAVLGDTAYADSDPEVTNATLALRPLFGYKSFSATDDTSQVPGYVTELYASTSEAQHAADGTRLEHECFAAVTERYDEASDAYTLKPADAVVPDGETVTERPSVNVMHPPNTWRMIIYQGKPCDATFDMPPGECEYPPVTQFYGYDGGTNKHVATAYNLHVPLPSTDAAASSSRSTRDDDDAFLQMCFDACMDAERPADKFEDEQAASTPTQPAPVAPVCVPTVSSEPASQRVPAAARASG</sequence>
<feature type="region of interest" description="Disordered" evidence="1">
    <location>
        <begin position="3648"/>
        <end position="3669"/>
    </location>
</feature>
<protein>
    <submittedName>
        <fullName evidence="3">Uncharacterized protein</fullName>
    </submittedName>
</protein>
<keyword evidence="4" id="KW-1185">Reference proteome</keyword>
<gene>
    <name evidence="3" type="ORF">CYMTET_27556</name>
</gene>
<organism evidence="3 4">
    <name type="scientific">Cymbomonas tetramitiformis</name>
    <dbReference type="NCBI Taxonomy" id="36881"/>
    <lineage>
        <taxon>Eukaryota</taxon>
        <taxon>Viridiplantae</taxon>
        <taxon>Chlorophyta</taxon>
        <taxon>Pyramimonadophyceae</taxon>
        <taxon>Pyramimonadales</taxon>
        <taxon>Pyramimonadaceae</taxon>
        <taxon>Cymbomonas</taxon>
    </lineage>
</organism>
<feature type="compositionally biased region" description="Pro residues" evidence="1">
    <location>
        <begin position="913"/>
        <end position="932"/>
    </location>
</feature>
<evidence type="ECO:0000313" key="4">
    <source>
        <dbReference type="Proteomes" id="UP001190700"/>
    </source>
</evidence>
<evidence type="ECO:0000313" key="3">
    <source>
        <dbReference type="EMBL" id="KAK3263670.1"/>
    </source>
</evidence>